<dbReference type="Proteomes" id="UP000092154">
    <property type="component" value="Unassembled WGS sequence"/>
</dbReference>
<protein>
    <recommendedName>
        <fullName evidence="3">XPG-I domain-containing protein</fullName>
    </recommendedName>
</protein>
<keyword evidence="2" id="KW-1185">Reference proteome</keyword>
<evidence type="ECO:0008006" key="3">
    <source>
        <dbReference type="Google" id="ProtNLM"/>
    </source>
</evidence>
<name>A0A1B7MX69_9AGAM</name>
<sequence length="104" mass="11597">MENAEAGLTHLNRYHDAITNTVLTDDVDALIFGAFESSRSKSRYLHSSGVSWWSVSFTIGRTVSKLASHEEDSPNRSPQDPYGNMRIWIPISNVRQVYPSLVGG</sequence>
<organism evidence="1 2">
    <name type="scientific">Rhizopogon vinicolor AM-OR11-026</name>
    <dbReference type="NCBI Taxonomy" id="1314800"/>
    <lineage>
        <taxon>Eukaryota</taxon>
        <taxon>Fungi</taxon>
        <taxon>Dikarya</taxon>
        <taxon>Basidiomycota</taxon>
        <taxon>Agaricomycotina</taxon>
        <taxon>Agaricomycetes</taxon>
        <taxon>Agaricomycetidae</taxon>
        <taxon>Boletales</taxon>
        <taxon>Suillineae</taxon>
        <taxon>Rhizopogonaceae</taxon>
        <taxon>Rhizopogon</taxon>
    </lineage>
</organism>
<dbReference type="AlphaFoldDB" id="A0A1B7MX69"/>
<proteinExistence type="predicted"/>
<evidence type="ECO:0000313" key="2">
    <source>
        <dbReference type="Proteomes" id="UP000092154"/>
    </source>
</evidence>
<gene>
    <name evidence="1" type="ORF">K503DRAFT_248255</name>
</gene>
<accession>A0A1B7MX69</accession>
<dbReference type="EMBL" id="KV448366">
    <property type="protein sequence ID" value="OAX37195.1"/>
    <property type="molecule type" value="Genomic_DNA"/>
</dbReference>
<evidence type="ECO:0000313" key="1">
    <source>
        <dbReference type="EMBL" id="OAX37195.1"/>
    </source>
</evidence>
<reference evidence="1 2" key="1">
    <citation type="submission" date="2016-06" db="EMBL/GenBank/DDBJ databases">
        <title>Comparative genomics of the ectomycorrhizal sister species Rhizopogon vinicolor and Rhizopogon vesiculosus (Basidiomycota: Boletales) reveals a divergence of the mating type B locus.</title>
        <authorList>
            <consortium name="DOE Joint Genome Institute"/>
            <person name="Mujic A.B."/>
            <person name="Kuo A."/>
            <person name="Tritt A."/>
            <person name="Lipzen A."/>
            <person name="Chen C."/>
            <person name="Johnson J."/>
            <person name="Sharma A."/>
            <person name="Barry K."/>
            <person name="Grigoriev I.V."/>
            <person name="Spatafora J.W."/>
        </authorList>
    </citation>
    <scope>NUCLEOTIDE SEQUENCE [LARGE SCALE GENOMIC DNA]</scope>
    <source>
        <strain evidence="1 2">AM-OR11-026</strain>
    </source>
</reference>
<dbReference type="InParanoid" id="A0A1B7MX69"/>